<evidence type="ECO:0000313" key="2">
    <source>
        <dbReference type="WBParaSite" id="L893_g384.t1"/>
    </source>
</evidence>
<proteinExistence type="predicted"/>
<dbReference type="Proteomes" id="UP000095287">
    <property type="component" value="Unplaced"/>
</dbReference>
<reference evidence="2" key="1">
    <citation type="submission" date="2016-11" db="UniProtKB">
        <authorList>
            <consortium name="WormBaseParasite"/>
        </authorList>
    </citation>
    <scope>IDENTIFICATION</scope>
</reference>
<sequence>MEAVLRRVNNLHLDDQPRRVDLDVNLILHVSSQNESIGMDTIAWRGDEMTRLEGDDSLDVQSLTIMGWHGNQNLYCERSQPLDSLQGLRQQISSVRQLTIQELESGSSQVRSLFSYCDEIYPKNVVLTRVKDHDNTILEFLWNVLAKGQTKNLTLKSCCFGPELKETLSMWTQVTPDWNSCDILNPVTEEGCTLMVKLVDELYEHWLEAEEITHSNQRLQIKSPYLAQNVPATSINVEHQKVREASALISVLEDENTLTLFLFKSESYLC</sequence>
<evidence type="ECO:0000313" key="1">
    <source>
        <dbReference type="Proteomes" id="UP000095287"/>
    </source>
</evidence>
<keyword evidence="1" id="KW-1185">Reference proteome</keyword>
<organism evidence="1 2">
    <name type="scientific">Steinernema glaseri</name>
    <dbReference type="NCBI Taxonomy" id="37863"/>
    <lineage>
        <taxon>Eukaryota</taxon>
        <taxon>Metazoa</taxon>
        <taxon>Ecdysozoa</taxon>
        <taxon>Nematoda</taxon>
        <taxon>Chromadorea</taxon>
        <taxon>Rhabditida</taxon>
        <taxon>Tylenchina</taxon>
        <taxon>Panagrolaimomorpha</taxon>
        <taxon>Strongyloidoidea</taxon>
        <taxon>Steinernematidae</taxon>
        <taxon>Steinernema</taxon>
    </lineage>
</organism>
<accession>A0A1I8ABB8</accession>
<dbReference type="AlphaFoldDB" id="A0A1I8ABB8"/>
<dbReference type="WBParaSite" id="L893_g384.t1">
    <property type="protein sequence ID" value="L893_g384.t1"/>
    <property type="gene ID" value="L893_g384"/>
</dbReference>
<protein>
    <submittedName>
        <fullName evidence="2">Gamma-tubulin complex component</fullName>
    </submittedName>
</protein>
<name>A0A1I8ABB8_9BILA</name>